<protein>
    <submittedName>
        <fullName evidence="1">Uncharacterized protein</fullName>
    </submittedName>
</protein>
<sequence length="81" mass="9167">MCVDVNIFGMSWAVEVFRIEIERHSSLRALRLGEPPIWTWRMFENTPVCLLTAVSACRTNCCKVERDAPRNVPGARLCVGS</sequence>
<proteinExistence type="predicted"/>
<accession>A0A0E9PMU1</accession>
<name>A0A0E9PMU1_ANGAN</name>
<evidence type="ECO:0000313" key="1">
    <source>
        <dbReference type="EMBL" id="JAH05168.1"/>
    </source>
</evidence>
<organism evidence="1">
    <name type="scientific">Anguilla anguilla</name>
    <name type="common">European freshwater eel</name>
    <name type="synonym">Muraena anguilla</name>
    <dbReference type="NCBI Taxonomy" id="7936"/>
    <lineage>
        <taxon>Eukaryota</taxon>
        <taxon>Metazoa</taxon>
        <taxon>Chordata</taxon>
        <taxon>Craniata</taxon>
        <taxon>Vertebrata</taxon>
        <taxon>Euteleostomi</taxon>
        <taxon>Actinopterygii</taxon>
        <taxon>Neopterygii</taxon>
        <taxon>Teleostei</taxon>
        <taxon>Anguilliformes</taxon>
        <taxon>Anguillidae</taxon>
        <taxon>Anguilla</taxon>
    </lineage>
</organism>
<dbReference type="EMBL" id="GBXM01103409">
    <property type="protein sequence ID" value="JAH05168.1"/>
    <property type="molecule type" value="Transcribed_RNA"/>
</dbReference>
<dbReference type="AlphaFoldDB" id="A0A0E9PMU1"/>
<reference evidence="1" key="1">
    <citation type="submission" date="2014-11" db="EMBL/GenBank/DDBJ databases">
        <authorList>
            <person name="Amaro Gonzalez C."/>
        </authorList>
    </citation>
    <scope>NUCLEOTIDE SEQUENCE</scope>
</reference>
<reference evidence="1" key="2">
    <citation type="journal article" date="2015" name="Fish Shellfish Immunol.">
        <title>Early steps in the European eel (Anguilla anguilla)-Vibrio vulnificus interaction in the gills: Role of the RtxA13 toxin.</title>
        <authorList>
            <person name="Callol A."/>
            <person name="Pajuelo D."/>
            <person name="Ebbesson L."/>
            <person name="Teles M."/>
            <person name="MacKenzie S."/>
            <person name="Amaro C."/>
        </authorList>
    </citation>
    <scope>NUCLEOTIDE SEQUENCE</scope>
</reference>